<sequence length="490" mass="54554">MSNILYISSEAFPLIKTGGLGDVAGSLPAALLKQSQQVRLLLPAYPEVMAKIKNPEIIAQTTYYHQPVNIIASRLPGSRVVVWLVDCPSAFNRPGGPYTDEQGKPWKDNALRFAIFCHAATDIALNNLATHWPVDIVHCNDWQSALVPALLSLQPNRPASVFTVHNLAYQGVFNQQTFHDLHLPDTLWSMQGVEFYGQFSFIKGGLAYADKITTVSPQYAKEILTAENGYGLDGLLKHRQQDISGIINGIDEKYWNPGTDSHLVQKYNRRSLSKKVMNKTALQKELSLPVNAAIPMIGMVSRLVEQKGLDLIIQCMVSLLDRNLQLVILGTGEPHYESRLLALSQQYPTHLNIIIGYNEQLAHRIEAASDLYLMPSIFEPCGLNQLYSLAYASLPIVTAVGGLANTVTHASRENIKNNTANGFVLDKKSPEALISTIDYALSLYKEPALWRKIQLNAMAGDFSWKISAEHYIELYQQLLETDEKCIAHEQ</sequence>
<dbReference type="NCBIfam" id="TIGR02095">
    <property type="entry name" value="glgA"/>
    <property type="match status" value="1"/>
</dbReference>
<dbReference type="AlphaFoldDB" id="A0A3B0X9H7"/>
<comment type="catalytic activity">
    <reaction evidence="1">
        <text>[(1-&gt;4)-alpha-D-glucosyl](n) + ADP-alpha-D-glucose = [(1-&gt;4)-alpha-D-glucosyl](n+1) + ADP + H(+)</text>
        <dbReference type="Rhea" id="RHEA:18189"/>
        <dbReference type="Rhea" id="RHEA-COMP:9584"/>
        <dbReference type="Rhea" id="RHEA-COMP:9587"/>
        <dbReference type="ChEBI" id="CHEBI:15378"/>
        <dbReference type="ChEBI" id="CHEBI:15444"/>
        <dbReference type="ChEBI" id="CHEBI:57498"/>
        <dbReference type="ChEBI" id="CHEBI:456216"/>
        <dbReference type="EC" id="2.4.1.21"/>
    </reaction>
</comment>
<proteinExistence type="inferred from homology"/>
<evidence type="ECO:0000256" key="1">
    <source>
        <dbReference type="ARBA" id="ARBA00001478"/>
    </source>
</evidence>
<comment type="similarity">
    <text evidence="2">Belongs to the glycosyltransferase 1 family. Bacterial/plant glycogen synthase subfamily.</text>
</comment>
<name>A0A3B0X9H7_9ZZZZ</name>
<protein>
    <recommendedName>
        <fullName evidence="3">starch synthase</fullName>
        <ecNumber evidence="3">2.4.1.21</ecNumber>
    </recommendedName>
</protein>
<evidence type="ECO:0000313" key="8">
    <source>
        <dbReference type="EMBL" id="VAW59577.1"/>
    </source>
</evidence>
<evidence type="ECO:0000259" key="7">
    <source>
        <dbReference type="Pfam" id="PF08323"/>
    </source>
</evidence>
<dbReference type="PANTHER" id="PTHR45825">
    <property type="entry name" value="GRANULE-BOUND STARCH SYNTHASE 1, CHLOROPLASTIC/AMYLOPLASTIC"/>
    <property type="match status" value="1"/>
</dbReference>
<dbReference type="CDD" id="cd03791">
    <property type="entry name" value="GT5_Glycogen_synthase_DULL1-like"/>
    <property type="match status" value="1"/>
</dbReference>
<dbReference type="InterPro" id="IPR011835">
    <property type="entry name" value="GS/SS"/>
</dbReference>
<evidence type="ECO:0000256" key="5">
    <source>
        <dbReference type="ARBA" id="ARBA00022679"/>
    </source>
</evidence>
<dbReference type="InterPro" id="IPR001296">
    <property type="entry name" value="Glyco_trans_1"/>
</dbReference>
<evidence type="ECO:0000256" key="2">
    <source>
        <dbReference type="ARBA" id="ARBA00010281"/>
    </source>
</evidence>
<evidence type="ECO:0000256" key="4">
    <source>
        <dbReference type="ARBA" id="ARBA00022676"/>
    </source>
</evidence>
<evidence type="ECO:0000256" key="3">
    <source>
        <dbReference type="ARBA" id="ARBA00012588"/>
    </source>
</evidence>
<dbReference type="HAMAP" id="MF_00484">
    <property type="entry name" value="Glycogen_synth"/>
    <property type="match status" value="1"/>
</dbReference>
<evidence type="ECO:0000259" key="6">
    <source>
        <dbReference type="Pfam" id="PF00534"/>
    </source>
</evidence>
<feature type="domain" description="Glycosyl transferase family 1" evidence="6">
    <location>
        <begin position="295"/>
        <end position="451"/>
    </location>
</feature>
<accession>A0A3B0X9H7</accession>
<dbReference type="InterPro" id="IPR013534">
    <property type="entry name" value="Starch_synth_cat_dom"/>
</dbReference>
<dbReference type="GO" id="GO:0004373">
    <property type="term" value="F:alpha-1,4-glucan glucosyltransferase (UDP-glucose donor) activity"/>
    <property type="evidence" value="ECO:0007669"/>
    <property type="project" value="InterPro"/>
</dbReference>
<dbReference type="EMBL" id="UOFG01000088">
    <property type="protein sequence ID" value="VAW59577.1"/>
    <property type="molecule type" value="Genomic_DNA"/>
</dbReference>
<keyword evidence="5 8" id="KW-0808">Transferase</keyword>
<dbReference type="PANTHER" id="PTHR45825:SF11">
    <property type="entry name" value="ALPHA AMYLASE DOMAIN-CONTAINING PROTEIN"/>
    <property type="match status" value="1"/>
</dbReference>
<reference evidence="8" key="1">
    <citation type="submission" date="2018-06" db="EMBL/GenBank/DDBJ databases">
        <authorList>
            <person name="Zhirakovskaya E."/>
        </authorList>
    </citation>
    <scope>NUCLEOTIDE SEQUENCE</scope>
</reference>
<feature type="domain" description="Starch synthase catalytic" evidence="7">
    <location>
        <begin position="3"/>
        <end position="238"/>
    </location>
</feature>
<dbReference type="NCBIfam" id="NF001899">
    <property type="entry name" value="PRK00654.1-2"/>
    <property type="match status" value="1"/>
</dbReference>
<dbReference type="GO" id="GO:0009011">
    <property type="term" value="F:alpha-1,4-glucan glucosyltransferase (ADP-glucose donor) activity"/>
    <property type="evidence" value="ECO:0007669"/>
    <property type="project" value="UniProtKB-EC"/>
</dbReference>
<organism evidence="8">
    <name type="scientific">hydrothermal vent metagenome</name>
    <dbReference type="NCBI Taxonomy" id="652676"/>
    <lineage>
        <taxon>unclassified sequences</taxon>
        <taxon>metagenomes</taxon>
        <taxon>ecological metagenomes</taxon>
    </lineage>
</organism>
<dbReference type="Gene3D" id="3.40.50.2000">
    <property type="entry name" value="Glycogen Phosphorylase B"/>
    <property type="match status" value="2"/>
</dbReference>
<gene>
    <name evidence="8" type="ORF">MNBD_GAMMA11-2040</name>
</gene>
<dbReference type="Pfam" id="PF08323">
    <property type="entry name" value="Glyco_transf_5"/>
    <property type="match status" value="1"/>
</dbReference>
<dbReference type="SUPFAM" id="SSF53756">
    <property type="entry name" value="UDP-Glycosyltransferase/glycogen phosphorylase"/>
    <property type="match status" value="1"/>
</dbReference>
<dbReference type="EC" id="2.4.1.21" evidence="3"/>
<keyword evidence="4 8" id="KW-0328">Glycosyltransferase</keyword>
<dbReference type="Pfam" id="PF00534">
    <property type="entry name" value="Glycos_transf_1"/>
    <property type="match status" value="1"/>
</dbReference>